<dbReference type="InterPro" id="IPR034660">
    <property type="entry name" value="DinB/YfiT-like"/>
</dbReference>
<dbReference type="EMBL" id="CP136704">
    <property type="protein sequence ID" value="WOI33280.1"/>
    <property type="molecule type" value="Genomic_DNA"/>
</dbReference>
<accession>A0ABZ0HEK6</accession>
<sequence length="182" mass="20760">MKENIMAIPASKSELLDAISETFDKLIVDLLKVPKDRARECSLEGHVKGTTMSAADLVSYLIGWNELVLSWLDQDDKGQDVDFPATGFKWNELGQLAQKFYKDCDGVDYHDLLDRLKKAKENLVETISARSDNELYGGPWHGKWPKGRMIQFNTSSPYANARSRIRKWLKTQTRVQLRQSPA</sequence>
<keyword evidence="2" id="KW-1185">Reference proteome</keyword>
<organism evidence="1 2">
    <name type="scientific">Tritonibacter scottomollicae</name>
    <name type="common">Epibacterium scottomollicae</name>
    <dbReference type="NCBI Taxonomy" id="483013"/>
    <lineage>
        <taxon>Bacteria</taxon>
        <taxon>Pseudomonadati</taxon>
        <taxon>Pseudomonadota</taxon>
        <taxon>Alphaproteobacteria</taxon>
        <taxon>Rhodobacterales</taxon>
        <taxon>Paracoccaceae</taxon>
        <taxon>Tritonibacter</taxon>
    </lineage>
</organism>
<dbReference type="Proteomes" id="UP001302666">
    <property type="component" value="Chromosome"/>
</dbReference>
<evidence type="ECO:0000313" key="1">
    <source>
        <dbReference type="EMBL" id="WOI33280.1"/>
    </source>
</evidence>
<dbReference type="PANTHER" id="PTHR40658">
    <property type="match status" value="1"/>
</dbReference>
<protein>
    <submittedName>
        <fullName evidence="1">ClbS/DfsB family four-helix bundle protein</fullName>
    </submittedName>
</protein>
<dbReference type="PANTHER" id="PTHR40658:SF3">
    <property type="entry name" value="CLBS_DFSB FAMILY FOUR-HELIX BUNDLE PROTEIN"/>
    <property type="match status" value="1"/>
</dbReference>
<evidence type="ECO:0000313" key="2">
    <source>
        <dbReference type="Proteomes" id="UP001302666"/>
    </source>
</evidence>
<name>A0ABZ0HEK6_TRISK</name>
<dbReference type="Pfam" id="PF08020">
    <property type="entry name" value="DUF1706"/>
    <property type="match status" value="1"/>
</dbReference>
<reference evidence="1 2" key="1">
    <citation type="submission" date="2023-10" db="EMBL/GenBank/DDBJ databases">
        <title>Eight complete genome sequences of bacteria isolated from laboratory stock of Giant Kelp gametophytes.</title>
        <authorList>
            <person name="Tolentino B."/>
            <person name="Nuzhdin S."/>
        </authorList>
    </citation>
    <scope>NUCLEOTIDE SEQUENCE [LARGE SCALE GENOMIC DNA]</scope>
    <source>
        <strain evidence="1 2">LC.270.F.C4</strain>
    </source>
</reference>
<dbReference type="Gene3D" id="1.20.120.450">
    <property type="entry name" value="dinb family like domain"/>
    <property type="match status" value="1"/>
</dbReference>
<gene>
    <name evidence="1" type="ORF">R1T40_20560</name>
</gene>
<proteinExistence type="predicted"/>
<dbReference type="PIRSF" id="PIRSF031551">
    <property type="entry name" value="DUF1706"/>
    <property type="match status" value="1"/>
</dbReference>
<dbReference type="InterPro" id="IPR012550">
    <property type="entry name" value="DUF1706"/>
</dbReference>